<dbReference type="InterPro" id="IPR012462">
    <property type="entry name" value="UFSP1/2_DUB_cat"/>
</dbReference>
<feature type="compositionally biased region" description="Low complexity" evidence="2">
    <location>
        <begin position="966"/>
        <end position="988"/>
    </location>
</feature>
<feature type="region of interest" description="Disordered" evidence="2">
    <location>
        <begin position="658"/>
        <end position="704"/>
    </location>
</feature>
<keyword evidence="1" id="KW-0378">Hydrolase</keyword>
<feature type="domain" description="UFSP1/2/DUB catalytic" evidence="3">
    <location>
        <begin position="771"/>
        <end position="962"/>
    </location>
</feature>
<feature type="region of interest" description="Disordered" evidence="2">
    <location>
        <begin position="60"/>
        <end position="81"/>
    </location>
</feature>
<feature type="region of interest" description="Disordered" evidence="2">
    <location>
        <begin position="966"/>
        <end position="1004"/>
    </location>
</feature>
<dbReference type="Pfam" id="PF07910">
    <property type="entry name" value="Peptidase_C78"/>
    <property type="match status" value="1"/>
</dbReference>
<evidence type="ECO:0000313" key="4">
    <source>
        <dbReference type="EMBL" id="GAT51094.1"/>
    </source>
</evidence>
<protein>
    <recommendedName>
        <fullName evidence="3">UFSP1/2/DUB catalytic domain-containing protein</fullName>
    </recommendedName>
</protein>
<proteinExistence type="predicted"/>
<feature type="compositionally biased region" description="Low complexity" evidence="2">
    <location>
        <begin position="661"/>
        <end position="700"/>
    </location>
</feature>
<dbReference type="Pfam" id="PF03659">
    <property type="entry name" value="Glyco_hydro_71"/>
    <property type="match status" value="1"/>
</dbReference>
<dbReference type="InterPro" id="IPR005197">
    <property type="entry name" value="Glyco_hydro_71"/>
</dbReference>
<name>A0ABQ0LIY7_MYCCL</name>
<evidence type="ECO:0000256" key="1">
    <source>
        <dbReference type="ARBA" id="ARBA00022801"/>
    </source>
</evidence>
<evidence type="ECO:0000259" key="3">
    <source>
        <dbReference type="Pfam" id="PF07910"/>
    </source>
</evidence>
<accession>A0ABQ0LIY7</accession>
<sequence length="1091" mass="120332">MVDANLLSVFCMTFFDGLPNQIARTFEMYVSTSSSRWKLSASRLNEDFDALVFKPINSSRASQEPAPDHVVVPRQPTTSGEATTRTMFKHLPVVRFLAAFCLISRALATPDGLLGSGSSSGSDTNSPPSAISHKRVVAHYIVGNTRRYTEVEWERHITLAEQTGIDGFALNIGPTDWQLNQVNLALNAARGHNFAIYISLDMTVIPCAGSDHADIMSAIGQYLSDPNYLQYDGKPLLSTFAGEWCQFGQGNPQDGWTYALSRVGQAVKFVPAFFASDGGFPESLSGVMDGGFNWNSAWPMGHYDINFDSDNNWINHLNGRTYMAGVSPWFFTHYSASSYGKNFIFDMDNWAVSERWEDLIKHRNEVDLAHIISWNDFGESHYIGPIDAAEEQPASEAWTTGYPHTDFLDLFAYYIRLFKTGNDKIETDRIFIWSRLSPAGADAPSDPVGPPAHREWTEDALWGQFFLVAPGDVTMECGPSQQTWPNMPAGIVKLKLALYSDCQVAVYVNRTLDGSSMEFTPANFVFETQPSEYNFNVFVAAKKKRKEKKKKEYWSRDRVTDHSLDATTTTTAMSYTLRDGLISGDVDSAQTTCICVLCNSDITSLAVESRQMHYEMHFGEEDGVGVGAASAGGSKPSSSGSGGGTLMAFWGKGGSAGAGGRNNNASSSSNNNYASSSSNNNYASGGGSSKTNSSSSPAKSKFSDMFSPRKYEKDDLFWHAAQPPSLVPRNYAPGLIPLLKTHLGKSHSNGYTRRAVLCYDRAVLVNRMTWDAYWGCGYRNYLMACAALMDQQLQPMYFPLLDSPIPPSIFNLQRIIEDAWRAGFDPEGAKELKSLVGTRTKIGAADIQVAFTFRGIPSLLVEFDLDEKGGGADVLINWTIEYFSKQSGFVDTESARSRKPQTVNDLWGAAPVSVTSRMPFILQHDGHSRTIVGYEVTKSGEVNLLQFDPSAILKDNMRKAALATFAAQADSPTTSTASTSSKRAAPASLSGNPTPAKRSRKDENEVIEIDDDEDDEVVFVPQPPRQKLAVKPPRIWIPEVPTGELLKHFRLQPKKIIKNKKYQVLYFPMTAPLTERQKQSRSANGYGEKVS</sequence>
<organism evidence="4 5">
    <name type="scientific">Mycena chlorophos</name>
    <name type="common">Agaric fungus</name>
    <name type="synonym">Agaricus chlorophos</name>
    <dbReference type="NCBI Taxonomy" id="658473"/>
    <lineage>
        <taxon>Eukaryota</taxon>
        <taxon>Fungi</taxon>
        <taxon>Dikarya</taxon>
        <taxon>Basidiomycota</taxon>
        <taxon>Agaricomycotina</taxon>
        <taxon>Agaricomycetes</taxon>
        <taxon>Agaricomycetidae</taxon>
        <taxon>Agaricales</taxon>
        <taxon>Marasmiineae</taxon>
        <taxon>Mycenaceae</taxon>
        <taxon>Mycena</taxon>
    </lineage>
</organism>
<evidence type="ECO:0000313" key="5">
    <source>
        <dbReference type="Proteomes" id="UP000815677"/>
    </source>
</evidence>
<evidence type="ECO:0000256" key="2">
    <source>
        <dbReference type="SAM" id="MobiDB-lite"/>
    </source>
</evidence>
<keyword evidence="5" id="KW-1185">Reference proteome</keyword>
<reference evidence="4" key="1">
    <citation type="submission" date="2014-09" db="EMBL/GenBank/DDBJ databases">
        <title>Genome sequence of the luminous mushroom Mycena chlorophos for searching fungal bioluminescence genes.</title>
        <authorList>
            <person name="Tanaka Y."/>
            <person name="Kasuga D."/>
            <person name="Oba Y."/>
            <person name="Hase S."/>
            <person name="Sato K."/>
            <person name="Oba Y."/>
            <person name="Sakakibara Y."/>
        </authorList>
    </citation>
    <scope>NUCLEOTIDE SEQUENCE</scope>
</reference>
<dbReference type="EMBL" id="DF846895">
    <property type="protein sequence ID" value="GAT51094.1"/>
    <property type="molecule type" value="Genomic_DNA"/>
</dbReference>
<dbReference type="Gene3D" id="3.90.70.130">
    <property type="match status" value="1"/>
</dbReference>
<dbReference type="CDD" id="cd11577">
    <property type="entry name" value="GH71"/>
    <property type="match status" value="1"/>
</dbReference>
<dbReference type="Gene3D" id="3.20.20.80">
    <property type="entry name" value="Glycosidases"/>
    <property type="match status" value="1"/>
</dbReference>
<gene>
    <name evidence="4" type="ORF">MCHLO_08265</name>
</gene>
<dbReference type="Proteomes" id="UP000815677">
    <property type="component" value="Unassembled WGS sequence"/>
</dbReference>